<dbReference type="EC" id="2.1.1.204" evidence="4"/>
<dbReference type="InterPro" id="IPR050750">
    <property type="entry name" value="C5-MTase"/>
</dbReference>
<evidence type="ECO:0000256" key="3">
    <source>
        <dbReference type="ARBA" id="ARBA00022691"/>
    </source>
</evidence>
<evidence type="ECO:0000256" key="7">
    <source>
        <dbReference type="PROSITE-ProRule" id="PRU01016"/>
    </source>
</evidence>
<dbReference type="PROSITE" id="PS51679">
    <property type="entry name" value="SAM_MT_C5"/>
    <property type="match status" value="1"/>
</dbReference>
<evidence type="ECO:0000313" key="9">
    <source>
        <dbReference type="Proteomes" id="UP001498398"/>
    </source>
</evidence>
<dbReference type="PANTHER" id="PTHR46098:SF1">
    <property type="entry name" value="TRNA (CYTOSINE(38)-C(5))-METHYLTRANSFERASE"/>
    <property type="match status" value="1"/>
</dbReference>
<accession>A0ABR1K005</accession>
<evidence type="ECO:0000313" key="8">
    <source>
        <dbReference type="EMBL" id="KAK7468393.1"/>
    </source>
</evidence>
<dbReference type="SUPFAM" id="SSF53335">
    <property type="entry name" value="S-adenosyl-L-methionine-dependent methyltransferases"/>
    <property type="match status" value="1"/>
</dbReference>
<gene>
    <name evidence="8" type="ORF">VKT23_002909</name>
</gene>
<name>A0ABR1K005_9AGAR</name>
<keyword evidence="9" id="KW-1185">Reference proteome</keyword>
<keyword evidence="1 7" id="KW-0489">Methyltransferase</keyword>
<feature type="active site" evidence="7">
    <location>
        <position position="65"/>
    </location>
</feature>
<dbReference type="InterPro" id="IPR031303">
    <property type="entry name" value="C5_meth_CS"/>
</dbReference>
<sequence length="373" mass="41882">MLVRYIPQITGAISLKRSDSCLQPFSTISGTISETLFKIKVDISQLSADALAPYGANLWILSPACQPYTVLNPNAKGAQDPRAKSFLHLVQIVLPELVGQKAHPTHILVENVAGFESSSTRELLVTGLQSMGYTTAEFLLTPLQFGIPNSRLRYYLLAKLPPFSFPHLGDAPTSPCRYIPSSGNKKQWDDPRLTDAEQDASNIPISELRHYLDPEDLDPSLAISDKVLQKWGRLFDIVLPSSQRSCCFTRGYTQLVERAGSIIQMNTELDTTTTFDLFLKAQEENNMEAVTILYPLRLRYFSPSELLRLFAFDQCEENQITSNQGQEGKSVGYNDFVWPEGITKKTKYRLIGNSVNVKVVTELINFLYEDWDA</sequence>
<dbReference type="InterPro" id="IPR001525">
    <property type="entry name" value="C5_MeTfrase"/>
</dbReference>
<dbReference type="Pfam" id="PF00145">
    <property type="entry name" value="DNA_methylase"/>
    <property type="match status" value="1"/>
</dbReference>
<dbReference type="Gene3D" id="3.40.50.150">
    <property type="entry name" value="Vaccinia Virus protein VP39"/>
    <property type="match status" value="1"/>
</dbReference>
<evidence type="ECO:0000256" key="6">
    <source>
        <dbReference type="ARBA" id="ARBA00042810"/>
    </source>
</evidence>
<comment type="caution">
    <text evidence="8">The sequence shown here is derived from an EMBL/GenBank/DDBJ whole genome shotgun (WGS) entry which is preliminary data.</text>
</comment>
<reference evidence="8 9" key="1">
    <citation type="submission" date="2024-01" db="EMBL/GenBank/DDBJ databases">
        <title>A draft genome for the cacao thread blight pathogen Marasmiellus scandens.</title>
        <authorList>
            <person name="Baruah I.K."/>
            <person name="Leung J."/>
            <person name="Bukari Y."/>
            <person name="Amoako-Attah I."/>
            <person name="Meinhardt L.W."/>
            <person name="Bailey B.A."/>
            <person name="Cohen S.P."/>
        </authorList>
    </citation>
    <scope>NUCLEOTIDE SEQUENCE [LARGE SCALE GENOMIC DNA]</scope>
    <source>
        <strain evidence="8 9">GH-19</strain>
    </source>
</reference>
<organism evidence="8 9">
    <name type="scientific">Marasmiellus scandens</name>
    <dbReference type="NCBI Taxonomy" id="2682957"/>
    <lineage>
        <taxon>Eukaryota</taxon>
        <taxon>Fungi</taxon>
        <taxon>Dikarya</taxon>
        <taxon>Basidiomycota</taxon>
        <taxon>Agaricomycotina</taxon>
        <taxon>Agaricomycetes</taxon>
        <taxon>Agaricomycetidae</taxon>
        <taxon>Agaricales</taxon>
        <taxon>Marasmiineae</taxon>
        <taxon>Omphalotaceae</taxon>
        <taxon>Marasmiellus</taxon>
    </lineage>
</organism>
<dbReference type="InterPro" id="IPR029063">
    <property type="entry name" value="SAM-dependent_MTases_sf"/>
</dbReference>
<protein>
    <recommendedName>
        <fullName evidence="5">tRNA (cytosine(38)-C(5))-methyltransferase</fullName>
        <ecNumber evidence="4">2.1.1.204</ecNumber>
    </recommendedName>
    <alternativeName>
        <fullName evidence="6">DNA (cytosine-5)-methyltransferase-like protein 2</fullName>
    </alternativeName>
</protein>
<evidence type="ECO:0000256" key="4">
    <source>
        <dbReference type="ARBA" id="ARBA00039081"/>
    </source>
</evidence>
<dbReference type="Gene3D" id="3.90.120.10">
    <property type="entry name" value="DNA Methylase, subunit A, domain 2"/>
    <property type="match status" value="1"/>
</dbReference>
<keyword evidence="2 7" id="KW-0808">Transferase</keyword>
<evidence type="ECO:0000256" key="1">
    <source>
        <dbReference type="ARBA" id="ARBA00022603"/>
    </source>
</evidence>
<keyword evidence="3 7" id="KW-0949">S-adenosyl-L-methionine</keyword>
<evidence type="ECO:0000256" key="2">
    <source>
        <dbReference type="ARBA" id="ARBA00022679"/>
    </source>
</evidence>
<dbReference type="EMBL" id="JBANRG010000003">
    <property type="protein sequence ID" value="KAK7468393.1"/>
    <property type="molecule type" value="Genomic_DNA"/>
</dbReference>
<dbReference type="PANTHER" id="PTHR46098">
    <property type="entry name" value="TRNA (CYTOSINE(38)-C(5))-METHYLTRANSFERASE"/>
    <property type="match status" value="1"/>
</dbReference>
<dbReference type="PROSITE" id="PS00095">
    <property type="entry name" value="C5_MTASE_2"/>
    <property type="match status" value="1"/>
</dbReference>
<evidence type="ECO:0000256" key="5">
    <source>
        <dbReference type="ARBA" id="ARBA00039681"/>
    </source>
</evidence>
<dbReference type="Proteomes" id="UP001498398">
    <property type="component" value="Unassembled WGS sequence"/>
</dbReference>
<comment type="similarity">
    <text evidence="7">Belongs to the class I-like SAM-binding methyltransferase superfamily. C5-methyltransferase family.</text>
</comment>
<proteinExistence type="inferred from homology"/>